<dbReference type="EMBL" id="UYRR01030981">
    <property type="protein sequence ID" value="VDK42256.1"/>
    <property type="molecule type" value="Genomic_DNA"/>
</dbReference>
<dbReference type="PANTHER" id="PTHR24064">
    <property type="entry name" value="SOLUTE CARRIER FAMILY 22 MEMBER"/>
    <property type="match status" value="1"/>
</dbReference>
<evidence type="ECO:0000256" key="5">
    <source>
        <dbReference type="SAM" id="Phobius"/>
    </source>
</evidence>
<keyword evidence="7" id="KW-1185">Reference proteome</keyword>
<dbReference type="Proteomes" id="UP000267096">
    <property type="component" value="Unassembled WGS sequence"/>
</dbReference>
<dbReference type="InterPro" id="IPR036259">
    <property type="entry name" value="MFS_trans_sf"/>
</dbReference>
<evidence type="ECO:0000256" key="3">
    <source>
        <dbReference type="ARBA" id="ARBA00022989"/>
    </source>
</evidence>
<feature type="transmembrane region" description="Helical" evidence="5">
    <location>
        <begin position="445"/>
        <end position="471"/>
    </location>
</feature>
<gene>
    <name evidence="6" type="ORF">ASIM_LOCUS10050</name>
</gene>
<evidence type="ECO:0000313" key="8">
    <source>
        <dbReference type="WBParaSite" id="ASIM_0001031901-mRNA-1"/>
    </source>
</evidence>
<organism evidence="8">
    <name type="scientific">Anisakis simplex</name>
    <name type="common">Herring worm</name>
    <dbReference type="NCBI Taxonomy" id="6269"/>
    <lineage>
        <taxon>Eukaryota</taxon>
        <taxon>Metazoa</taxon>
        <taxon>Ecdysozoa</taxon>
        <taxon>Nematoda</taxon>
        <taxon>Chromadorea</taxon>
        <taxon>Rhabditida</taxon>
        <taxon>Spirurina</taxon>
        <taxon>Ascaridomorpha</taxon>
        <taxon>Ascaridoidea</taxon>
        <taxon>Anisakidae</taxon>
        <taxon>Anisakis</taxon>
        <taxon>Anisakis simplex complex</taxon>
    </lineage>
</organism>
<dbReference type="Pfam" id="PF00083">
    <property type="entry name" value="Sugar_tr"/>
    <property type="match status" value="2"/>
</dbReference>
<evidence type="ECO:0000313" key="6">
    <source>
        <dbReference type="EMBL" id="VDK42256.1"/>
    </source>
</evidence>
<feature type="transmembrane region" description="Helical" evidence="5">
    <location>
        <begin position="477"/>
        <end position="497"/>
    </location>
</feature>
<keyword evidence="2 5" id="KW-0812">Transmembrane</keyword>
<sequence length="528" mass="59919">MTETNLDTSPEKLANIKRVSIKNSARIRISKRVSSIRPKPANALNVSGRDFQVLERVNPFGTFQIFACICILFATIEWAGNYTFVSVLGSIEPDWSCETKHNRTVVIKAPTDEAQCQFIKANCTKLTAIKSSVEFYSLVAQWKSICDESDRPKLVQLIQSIGGFIGSFVGGHFGDHFGRKKFFFTGQLCVVITSVMATATTSWYTYSICLGLNAILYGSIEVRFASHSRQIITQLAIYNELTSPIIVGFMLFYESPRWLVASNQLERACEVLNDIAHRRWNNANIKLTTNDLNLIPRDTTNKRPFYNVYHLFCTRRLFKQTFMQLLSMFTYGLISSTYFFSKKGMHDSAIMFTFLHGAFRIAVPPLVVFLDFKFYNFGRKMQLVGSLGKPISTVCFAIVIVLILLHVPYYHTAVTICIVIASMANESVFWMNIVQITSQRYPTVIRCIAFGCIHAFKHVGMIIGVWIMIPLLSINPLWTFIIPEIFIIVTMLCGIALQPETKGKVLTDRLIESHFGRLQNEIPKAIMR</sequence>
<feature type="transmembrane region" description="Helical" evidence="5">
    <location>
        <begin position="322"/>
        <end position="341"/>
    </location>
</feature>
<dbReference type="AlphaFoldDB" id="A0A0M3JRG2"/>
<protein>
    <submittedName>
        <fullName evidence="8">MFS domain-containing protein</fullName>
    </submittedName>
</protein>
<dbReference type="GO" id="GO:0022857">
    <property type="term" value="F:transmembrane transporter activity"/>
    <property type="evidence" value="ECO:0007669"/>
    <property type="project" value="InterPro"/>
</dbReference>
<dbReference type="Gene3D" id="1.20.1250.20">
    <property type="entry name" value="MFS general substrate transporter like domains"/>
    <property type="match status" value="2"/>
</dbReference>
<feature type="transmembrane region" description="Helical" evidence="5">
    <location>
        <begin position="387"/>
        <end position="407"/>
    </location>
</feature>
<dbReference type="WBParaSite" id="ASIM_0001031901-mRNA-1">
    <property type="protein sequence ID" value="ASIM_0001031901-mRNA-1"/>
    <property type="gene ID" value="ASIM_0001031901"/>
</dbReference>
<name>A0A0M3JRG2_ANISI</name>
<keyword evidence="4 5" id="KW-0472">Membrane</keyword>
<evidence type="ECO:0000256" key="1">
    <source>
        <dbReference type="ARBA" id="ARBA00004141"/>
    </source>
</evidence>
<reference evidence="8" key="1">
    <citation type="submission" date="2017-02" db="UniProtKB">
        <authorList>
            <consortium name="WormBaseParasite"/>
        </authorList>
    </citation>
    <scope>IDENTIFICATION</scope>
</reference>
<feature type="transmembrane region" description="Helical" evidence="5">
    <location>
        <begin position="353"/>
        <end position="375"/>
    </location>
</feature>
<evidence type="ECO:0000313" key="7">
    <source>
        <dbReference type="Proteomes" id="UP000267096"/>
    </source>
</evidence>
<accession>A0A0M3JRG2</accession>
<feature type="transmembrane region" description="Helical" evidence="5">
    <location>
        <begin position="413"/>
        <end position="433"/>
    </location>
</feature>
<reference evidence="6 7" key="2">
    <citation type="submission" date="2018-11" db="EMBL/GenBank/DDBJ databases">
        <authorList>
            <consortium name="Pathogen Informatics"/>
        </authorList>
    </citation>
    <scope>NUCLEOTIDE SEQUENCE [LARGE SCALE GENOMIC DNA]</scope>
</reference>
<evidence type="ECO:0000256" key="2">
    <source>
        <dbReference type="ARBA" id="ARBA00022692"/>
    </source>
</evidence>
<dbReference type="SUPFAM" id="SSF103473">
    <property type="entry name" value="MFS general substrate transporter"/>
    <property type="match status" value="1"/>
</dbReference>
<keyword evidence="3 5" id="KW-1133">Transmembrane helix</keyword>
<evidence type="ECO:0000256" key="4">
    <source>
        <dbReference type="ARBA" id="ARBA00023136"/>
    </source>
</evidence>
<dbReference type="GO" id="GO:0016020">
    <property type="term" value="C:membrane"/>
    <property type="evidence" value="ECO:0007669"/>
    <property type="project" value="UniProtKB-SubCell"/>
</dbReference>
<dbReference type="InterPro" id="IPR005828">
    <property type="entry name" value="MFS_sugar_transport-like"/>
</dbReference>
<comment type="subcellular location">
    <subcellularLocation>
        <location evidence="1">Membrane</location>
        <topology evidence="1">Multi-pass membrane protein</topology>
    </subcellularLocation>
</comment>
<proteinExistence type="predicted"/>
<dbReference type="OrthoDB" id="3936150at2759"/>